<organism evidence="2 3">
    <name type="scientific">Acaryochloris marina (strain MBIC 11017)</name>
    <dbReference type="NCBI Taxonomy" id="329726"/>
    <lineage>
        <taxon>Bacteria</taxon>
        <taxon>Bacillati</taxon>
        <taxon>Cyanobacteriota</taxon>
        <taxon>Cyanophyceae</taxon>
        <taxon>Acaryochloridales</taxon>
        <taxon>Acaryochloridaceae</taxon>
        <taxon>Acaryochloris</taxon>
    </lineage>
</organism>
<feature type="transmembrane region" description="Helical" evidence="1">
    <location>
        <begin position="411"/>
        <end position="432"/>
    </location>
</feature>
<dbReference type="EMBL" id="CP000839">
    <property type="protein sequence ID" value="ABW32001.1"/>
    <property type="molecule type" value="Genomic_DNA"/>
</dbReference>
<keyword evidence="3" id="KW-1185">Reference proteome</keyword>
<keyword evidence="2" id="KW-0614">Plasmid</keyword>
<dbReference type="Proteomes" id="UP000000268">
    <property type="component" value="Plasmid pREB2"/>
</dbReference>
<dbReference type="KEGG" id="amr:AM1_B0282"/>
<sequence length="442" mass="47804">MINSFLNALYLADLNGTKSLELSDDHIKFWETARRYVVGGDTLGSSNLVSKTVEAPVNLLFVIGIIGVSVVLINRLGFKTAKDGPVAVVLDAAPQFFWVILAVFLLASQFVRAYDIANTTWAFRNNMRNNTKSVVHANQVFTEAIANEFFNVQFGQEVSDQLAICQGLPFPTVRVPQAVRPTGAEGVKLEEGQTYDFLDCLTTLEETIKRNQAQLKQQCGAKLQSCEIVEAKADGLARQVGDGTKKIRRRLIADLGPGSNPGFDQIGGIPDPLLIQDDFSAIGDLVASALSGIGDFLYMGLVEFGNTLYTSSIEILFLLGGMFFPITVAWSVIPGKRQVLLDWFVTMLSLIITEQVYLIIIGMVAVLSSQPQFHEFGPKLFLFTLGITAPLIAAASGGVSGFQMARTYRGTAIGAAGAALSVISGVAFSIAYKANSKRQLAR</sequence>
<dbReference type="HOGENOM" id="CLU_619152_0_0_3"/>
<gene>
    <name evidence="2" type="ordered locus">AM1_B0282</name>
</gene>
<reference evidence="2 3" key="1">
    <citation type="journal article" date="2008" name="Proc. Natl. Acad. Sci. U.S.A.">
        <title>Niche adaptation and genome expansion in the chlorophyll d-producing cyanobacterium Acaryochloris marina.</title>
        <authorList>
            <person name="Swingley W.D."/>
            <person name="Chen M."/>
            <person name="Cheung P.C."/>
            <person name="Conrad A.L."/>
            <person name="Dejesa L.C."/>
            <person name="Hao J."/>
            <person name="Honchak B.M."/>
            <person name="Karbach L.E."/>
            <person name="Kurdoglu A."/>
            <person name="Lahiri S."/>
            <person name="Mastrian S.D."/>
            <person name="Miyashita H."/>
            <person name="Page L."/>
            <person name="Ramakrishna P."/>
            <person name="Satoh S."/>
            <person name="Sattley W.M."/>
            <person name="Shimada Y."/>
            <person name="Taylor H.L."/>
            <person name="Tomo T."/>
            <person name="Tsuchiya T."/>
            <person name="Wang Z.T."/>
            <person name="Raymond J."/>
            <person name="Mimuro M."/>
            <person name="Blankenship R.E."/>
            <person name="Touchman J.W."/>
        </authorList>
    </citation>
    <scope>NUCLEOTIDE SEQUENCE [LARGE SCALE GENOMIC DNA]</scope>
    <source>
        <strain evidence="3">MBIC 11017</strain>
        <plasmid evidence="3">Plasmid pREB2</plasmid>
    </source>
</reference>
<evidence type="ECO:0000313" key="3">
    <source>
        <dbReference type="Proteomes" id="UP000000268"/>
    </source>
</evidence>
<keyword evidence="1" id="KW-1133">Transmembrane helix</keyword>
<dbReference type="AlphaFoldDB" id="A8ZLH4"/>
<protein>
    <submittedName>
        <fullName evidence="2">Uncharacterized protein</fullName>
    </submittedName>
</protein>
<feature type="transmembrane region" description="Helical" evidence="1">
    <location>
        <begin position="345"/>
        <end position="368"/>
    </location>
</feature>
<evidence type="ECO:0000256" key="1">
    <source>
        <dbReference type="SAM" id="Phobius"/>
    </source>
</evidence>
<name>A8ZLH4_ACAM1</name>
<accession>A8ZLH4</accession>
<dbReference type="OrthoDB" id="426035at2"/>
<evidence type="ECO:0000313" key="2">
    <source>
        <dbReference type="EMBL" id="ABW32001.1"/>
    </source>
</evidence>
<dbReference type="RefSeq" id="WP_012167149.1">
    <property type="nucleotide sequence ID" value="NC_009927.1"/>
</dbReference>
<keyword evidence="1" id="KW-0812">Transmembrane</keyword>
<feature type="transmembrane region" description="Helical" evidence="1">
    <location>
        <begin position="57"/>
        <end position="76"/>
    </location>
</feature>
<feature type="transmembrane region" description="Helical" evidence="1">
    <location>
        <begin position="380"/>
        <end position="399"/>
    </location>
</feature>
<feature type="transmembrane region" description="Helical" evidence="1">
    <location>
        <begin position="96"/>
        <end position="114"/>
    </location>
</feature>
<keyword evidence="1" id="KW-0472">Membrane</keyword>
<proteinExistence type="predicted"/>
<geneLocation type="plasmid" evidence="2 3">
    <name>pREB2</name>
</geneLocation>
<feature type="transmembrane region" description="Helical" evidence="1">
    <location>
        <begin position="315"/>
        <end position="333"/>
    </location>
</feature>